<keyword evidence="4" id="KW-0735">Signal-anchor</keyword>
<feature type="transmembrane region" description="Helical" evidence="7">
    <location>
        <begin position="49"/>
        <end position="74"/>
    </location>
</feature>
<dbReference type="KEGG" id="mde:109613521"/>
<dbReference type="Pfam" id="PF00287">
    <property type="entry name" value="Na_K-ATPase"/>
    <property type="match status" value="2"/>
</dbReference>
<comment type="subcellular location">
    <subcellularLocation>
        <location evidence="1">Membrane</location>
        <topology evidence="1">Single-pass type II membrane protein</topology>
    </subcellularLocation>
</comment>
<keyword evidence="5 7" id="KW-1133">Transmembrane helix</keyword>
<keyword evidence="3 7" id="KW-0812">Transmembrane</keyword>
<dbReference type="GO" id="GO:0005890">
    <property type="term" value="C:sodium:potassium-exchanging ATPase complex"/>
    <property type="evidence" value="ECO:0007669"/>
    <property type="project" value="InterPro"/>
</dbReference>
<gene>
    <name evidence="9" type="primary">LOC109613521</name>
</gene>
<accession>A0A9J7DHP5</accession>
<dbReference type="InterPro" id="IPR038702">
    <property type="entry name" value="Na/K_ATPase_sub_beta_sf"/>
</dbReference>
<dbReference type="PANTHER" id="PTHR11523:SF28">
    <property type="entry name" value="NA_K-ATPASE BETA SUBUNIT ISOFORM 4-RELATED"/>
    <property type="match status" value="1"/>
</dbReference>
<dbReference type="GO" id="GO:1990573">
    <property type="term" value="P:potassium ion import across plasma membrane"/>
    <property type="evidence" value="ECO:0007669"/>
    <property type="project" value="TreeGrafter"/>
</dbReference>
<evidence type="ECO:0000256" key="7">
    <source>
        <dbReference type="SAM" id="Phobius"/>
    </source>
</evidence>
<keyword evidence="8" id="KW-1185">Reference proteome</keyword>
<evidence type="ECO:0000256" key="1">
    <source>
        <dbReference type="ARBA" id="ARBA00004606"/>
    </source>
</evidence>
<dbReference type="RefSeq" id="XP_019894008.1">
    <property type="nucleotide sequence ID" value="XM_020038449.2"/>
</dbReference>
<dbReference type="VEuPathDB" id="VectorBase:MDOMA2_010625"/>
<dbReference type="OrthoDB" id="5912413at2759"/>
<evidence type="ECO:0000256" key="4">
    <source>
        <dbReference type="ARBA" id="ARBA00022968"/>
    </source>
</evidence>
<organism evidence="8 9">
    <name type="scientific">Musca domestica</name>
    <name type="common">House fly</name>
    <dbReference type="NCBI Taxonomy" id="7370"/>
    <lineage>
        <taxon>Eukaryota</taxon>
        <taxon>Metazoa</taxon>
        <taxon>Ecdysozoa</taxon>
        <taxon>Arthropoda</taxon>
        <taxon>Hexapoda</taxon>
        <taxon>Insecta</taxon>
        <taxon>Pterygota</taxon>
        <taxon>Neoptera</taxon>
        <taxon>Endopterygota</taxon>
        <taxon>Diptera</taxon>
        <taxon>Brachycera</taxon>
        <taxon>Muscomorpha</taxon>
        <taxon>Muscoidea</taxon>
        <taxon>Muscidae</taxon>
        <taxon>Musca</taxon>
    </lineage>
</organism>
<comment type="similarity">
    <text evidence="2">Belongs to the X(+)/potassium ATPases subunit beta family.</text>
</comment>
<sequence length="306" mass="36000">MSNSEEPFRLRKRFRHEEEGEIVRQHRTWNKNIIDLETGTYLGRTPKRWLYLLLFFLAFYSCLAILSTLCYVSFRLTLARDKPKWPLKQPGFSFEPNINSEMNIFYNPHNEDEVSIFVEHIENSLRKYGDIPENYFGNCSISEEFGYAQARPCVFLKINRIIGFKCETIEKPEDLPPEAPPDLHRLLTEMSEENRQGRIWVSCQSNPSLLLVYLPQRFFNASIVNLSRIVENRAVKEPRGYAKRNYARFYNTTDFQRIIAVQILNVISNVKYSILCSLWAKNIEREIHVKQGDRGSISFNLRLNEG</sequence>
<dbReference type="GO" id="GO:0036376">
    <property type="term" value="P:sodium ion export across plasma membrane"/>
    <property type="evidence" value="ECO:0007669"/>
    <property type="project" value="TreeGrafter"/>
</dbReference>
<evidence type="ECO:0000256" key="2">
    <source>
        <dbReference type="ARBA" id="ARBA00005876"/>
    </source>
</evidence>
<dbReference type="Gene3D" id="2.60.40.1660">
    <property type="entry name" value="Na, k-atpase alpha subunit"/>
    <property type="match status" value="1"/>
</dbReference>
<evidence type="ECO:0000256" key="6">
    <source>
        <dbReference type="ARBA" id="ARBA00023136"/>
    </source>
</evidence>
<dbReference type="InterPro" id="IPR000402">
    <property type="entry name" value="Na/K_ATPase_sub_beta"/>
</dbReference>
<dbReference type="GeneID" id="109613521"/>
<keyword evidence="6 7" id="KW-0472">Membrane</keyword>
<dbReference type="GO" id="GO:0001671">
    <property type="term" value="F:ATPase activator activity"/>
    <property type="evidence" value="ECO:0007669"/>
    <property type="project" value="TreeGrafter"/>
</dbReference>
<dbReference type="AlphaFoldDB" id="A0A9J7DHP5"/>
<reference evidence="9" key="1">
    <citation type="submission" date="2025-08" db="UniProtKB">
        <authorList>
            <consortium name="RefSeq"/>
        </authorList>
    </citation>
    <scope>IDENTIFICATION</scope>
    <source>
        <strain evidence="9">Aabys</strain>
        <tissue evidence="9">Whole body</tissue>
    </source>
</reference>
<protein>
    <submittedName>
        <fullName evidence="9">Sodium/potassium-transporting ATPase subunit beta-1-like</fullName>
    </submittedName>
</protein>
<evidence type="ECO:0000256" key="5">
    <source>
        <dbReference type="ARBA" id="ARBA00022989"/>
    </source>
</evidence>
<dbReference type="Proteomes" id="UP001652621">
    <property type="component" value="Unplaced"/>
</dbReference>
<evidence type="ECO:0000313" key="8">
    <source>
        <dbReference type="Proteomes" id="UP001652621"/>
    </source>
</evidence>
<evidence type="ECO:0000313" key="9">
    <source>
        <dbReference type="RefSeq" id="XP_019894008.1"/>
    </source>
</evidence>
<dbReference type="GO" id="GO:0006883">
    <property type="term" value="P:intracellular sodium ion homeostasis"/>
    <property type="evidence" value="ECO:0007669"/>
    <property type="project" value="TreeGrafter"/>
</dbReference>
<evidence type="ECO:0000256" key="3">
    <source>
        <dbReference type="ARBA" id="ARBA00022692"/>
    </source>
</evidence>
<dbReference type="PANTHER" id="PTHR11523">
    <property type="entry name" value="SODIUM/POTASSIUM-DEPENDENT ATPASE BETA SUBUNIT"/>
    <property type="match status" value="1"/>
</dbReference>
<proteinExistence type="inferred from homology"/>
<dbReference type="GO" id="GO:0030007">
    <property type="term" value="P:intracellular potassium ion homeostasis"/>
    <property type="evidence" value="ECO:0007669"/>
    <property type="project" value="TreeGrafter"/>
</dbReference>
<name>A0A9J7DHP5_MUSDO</name>